<dbReference type="Gene3D" id="3.90.1530.10">
    <property type="entry name" value="Conserved hypothetical protein from pyrococcus furiosus pfu- 392566-001, ParB domain"/>
    <property type="match status" value="1"/>
</dbReference>
<keyword evidence="3" id="KW-1185">Reference proteome</keyword>
<evidence type="ECO:0000313" key="3">
    <source>
        <dbReference type="Proteomes" id="UP001260872"/>
    </source>
</evidence>
<name>A0ABU1FW72_9MICC</name>
<dbReference type="InterPro" id="IPR036086">
    <property type="entry name" value="ParB/Sulfiredoxin_sf"/>
</dbReference>
<evidence type="ECO:0000313" key="2">
    <source>
        <dbReference type="EMBL" id="MDR5712933.1"/>
    </source>
</evidence>
<accession>A0ABU1FW72</accession>
<comment type="caution">
    <text evidence="2">The sequence shown here is derived from an EMBL/GenBank/DDBJ whole genome shotgun (WGS) entry which is preliminary data.</text>
</comment>
<dbReference type="EMBL" id="JAVKGT010000044">
    <property type="protein sequence ID" value="MDR5712933.1"/>
    <property type="molecule type" value="Genomic_DNA"/>
</dbReference>
<gene>
    <name evidence="2" type="ORF">RH857_12465</name>
</gene>
<sequence>MATTQIPDALASRAVDIHSLVPYPGNARQGDLNVIIESLQAHGQYRPIVVQASTRHILAGNHTWEAAKHLGWETIAADLIDVTDEQARKIVLVDNASNDHADYDTEQLVKLLQETQEDYDLTGTGFTDEGLQQLIDALNEDDEDEEDEVPASKGEGGLVCLKCGYDCQSVSTGFRKNRGVPAAVL</sequence>
<proteinExistence type="predicted"/>
<dbReference type="Proteomes" id="UP001260872">
    <property type="component" value="Unassembled WGS sequence"/>
</dbReference>
<dbReference type="SUPFAM" id="SSF110849">
    <property type="entry name" value="ParB/Sulfiredoxin"/>
    <property type="match status" value="1"/>
</dbReference>
<organism evidence="2 3">
    <name type="scientific">Nesterenkonia flava</name>
    <dbReference type="NCBI Taxonomy" id="469799"/>
    <lineage>
        <taxon>Bacteria</taxon>
        <taxon>Bacillati</taxon>
        <taxon>Actinomycetota</taxon>
        <taxon>Actinomycetes</taxon>
        <taxon>Micrococcales</taxon>
        <taxon>Micrococcaceae</taxon>
        <taxon>Nesterenkonia</taxon>
    </lineage>
</organism>
<dbReference type="InterPro" id="IPR003115">
    <property type="entry name" value="ParB_N"/>
</dbReference>
<evidence type="ECO:0000259" key="1">
    <source>
        <dbReference type="SMART" id="SM00470"/>
    </source>
</evidence>
<dbReference type="InterPro" id="IPR050336">
    <property type="entry name" value="Chromosome_partition/occlusion"/>
</dbReference>
<dbReference type="SMART" id="SM00470">
    <property type="entry name" value="ParB"/>
    <property type="match status" value="1"/>
</dbReference>
<protein>
    <submittedName>
        <fullName evidence="2">ParB N-terminal domain-containing protein</fullName>
    </submittedName>
</protein>
<reference evidence="3" key="1">
    <citation type="submission" date="2023-07" db="EMBL/GenBank/DDBJ databases">
        <title>Description of three actinobacteria isolated from air of manufacturing shop in a pharmaceutical factory.</title>
        <authorList>
            <person name="Zhang D.-F."/>
        </authorList>
    </citation>
    <scope>NUCLEOTIDE SEQUENCE [LARGE SCALE GENOMIC DNA]</scope>
    <source>
        <strain evidence="3">CCTCC AB 207010</strain>
    </source>
</reference>
<dbReference type="PANTHER" id="PTHR33375:SF1">
    <property type="entry name" value="CHROMOSOME-PARTITIONING PROTEIN PARB-RELATED"/>
    <property type="match status" value="1"/>
</dbReference>
<feature type="domain" description="ParB-like N-terminal" evidence="1">
    <location>
        <begin position="13"/>
        <end position="96"/>
    </location>
</feature>
<dbReference type="Pfam" id="PF02195">
    <property type="entry name" value="ParB_N"/>
    <property type="match status" value="1"/>
</dbReference>
<dbReference type="PANTHER" id="PTHR33375">
    <property type="entry name" value="CHROMOSOME-PARTITIONING PROTEIN PARB-RELATED"/>
    <property type="match status" value="1"/>
</dbReference>
<dbReference type="RefSeq" id="WP_310538301.1">
    <property type="nucleotide sequence ID" value="NZ_BAAAOC010000012.1"/>
</dbReference>